<dbReference type="PANTHER" id="PTHR48069:SF5">
    <property type="entry name" value="DIHYDROFOLATE REDUCTASE"/>
    <property type="match status" value="1"/>
</dbReference>
<dbReference type="CDD" id="cd00209">
    <property type="entry name" value="DHFR"/>
    <property type="match status" value="1"/>
</dbReference>
<comment type="similarity">
    <text evidence="2">Belongs to the dihydrofolate reductase family.</text>
</comment>
<dbReference type="EC" id="1.5.1.3" evidence="3"/>
<dbReference type="EMBL" id="JX052452">
    <property type="protein sequence ID" value="AFK10680.1"/>
    <property type="molecule type" value="mRNA"/>
</dbReference>
<dbReference type="GO" id="GO:0046655">
    <property type="term" value="P:folic acid metabolic process"/>
    <property type="evidence" value="ECO:0007669"/>
    <property type="project" value="TreeGrafter"/>
</dbReference>
<dbReference type="GO" id="GO:0046654">
    <property type="term" value="P:tetrahydrofolate biosynthetic process"/>
    <property type="evidence" value="ECO:0007669"/>
    <property type="project" value="InterPro"/>
</dbReference>
<dbReference type="PANTHER" id="PTHR48069">
    <property type="entry name" value="DIHYDROFOLATE REDUCTASE"/>
    <property type="match status" value="1"/>
</dbReference>
<proteinExistence type="evidence at transcript level"/>
<dbReference type="OrthoDB" id="4664297at2759"/>
<dbReference type="GO" id="GO:0046452">
    <property type="term" value="P:dihydrofolate metabolic process"/>
    <property type="evidence" value="ECO:0007669"/>
    <property type="project" value="TreeGrafter"/>
</dbReference>
<sequence length="194" mass="21580">MAEINPKSICLIAAAERNMGIGIDGDLPWNLPNELNYFISKVTAVSTPGKKNLPICGRRSCLPSYLSAPNCYFVVLSKTLSAVPDNANYLCQNLNSALQLTSIPPLSEEIETIWVIGGAKLFEEASKHPWCERIYLTEIMADLDCDTFFPQLDFHNTFKLVEGFPGVPKEIQEENGIKYKFQVFQKVPSSGSEN</sequence>
<dbReference type="GO" id="GO:0004146">
    <property type="term" value="F:dihydrofolate reductase activity"/>
    <property type="evidence" value="ECO:0007669"/>
    <property type="project" value="UniProtKB-EC"/>
</dbReference>
<evidence type="ECO:0000256" key="5">
    <source>
        <dbReference type="ARBA" id="ARBA00022857"/>
    </source>
</evidence>
<reference evidence="9" key="1">
    <citation type="journal article" date="2012" name="PLoS ONE">
        <title>Sequencing and Analysis of Full-Length cDNAs, 5'-ESTs and 3'-ESTs from a Cartilaginous Fish, the Elephant Shark (Callorhinchus milii).</title>
        <authorList>
            <person name="Tan Y.Y."/>
            <person name="Kodzius R."/>
            <person name="Tay B.H."/>
            <person name="Tay A."/>
            <person name="Brenner S."/>
            <person name="Venkatesh B."/>
        </authorList>
    </citation>
    <scope>NUCLEOTIDE SEQUENCE</scope>
    <source>
        <tissue evidence="9">Gills</tissue>
    </source>
</reference>
<evidence type="ECO:0000259" key="8">
    <source>
        <dbReference type="PROSITE" id="PS51330"/>
    </source>
</evidence>
<dbReference type="AlphaFoldDB" id="K4FSM0"/>
<dbReference type="KEGG" id="cmk:103179903"/>
<dbReference type="PROSITE" id="PS51330">
    <property type="entry name" value="DHFR_2"/>
    <property type="match status" value="1"/>
</dbReference>
<dbReference type="FunFam" id="3.40.430.10:FF:000002">
    <property type="entry name" value="Dihydrofolate reductase"/>
    <property type="match status" value="1"/>
</dbReference>
<dbReference type="Pfam" id="PF00186">
    <property type="entry name" value="DHFR_1"/>
    <property type="match status" value="1"/>
</dbReference>
<dbReference type="InterPro" id="IPR024072">
    <property type="entry name" value="DHFR-like_dom_sf"/>
</dbReference>
<evidence type="ECO:0000256" key="3">
    <source>
        <dbReference type="ARBA" id="ARBA00012856"/>
    </source>
</evidence>
<evidence type="ECO:0000256" key="1">
    <source>
        <dbReference type="ARBA" id="ARBA00004903"/>
    </source>
</evidence>
<feature type="domain" description="DHFR" evidence="8">
    <location>
        <begin position="8"/>
        <end position="186"/>
    </location>
</feature>
<comment type="pathway">
    <text evidence="1">Cofactor biosynthesis; tetrahydrofolate biosynthesis; 5,6,7,8-tetrahydrofolate from 7,8-dihydrofolate: step 1/1.</text>
</comment>
<dbReference type="Gene3D" id="3.40.430.10">
    <property type="entry name" value="Dihydrofolate Reductase, subunit A"/>
    <property type="match status" value="1"/>
</dbReference>
<name>K4FSM0_CALMI</name>
<evidence type="ECO:0000256" key="6">
    <source>
        <dbReference type="ARBA" id="ARBA00023002"/>
    </source>
</evidence>
<evidence type="ECO:0000256" key="4">
    <source>
        <dbReference type="ARBA" id="ARBA00022563"/>
    </source>
</evidence>
<dbReference type="GO" id="GO:0050661">
    <property type="term" value="F:NADP binding"/>
    <property type="evidence" value="ECO:0007669"/>
    <property type="project" value="InterPro"/>
</dbReference>
<accession>K4FSM0</accession>
<protein>
    <recommendedName>
        <fullName evidence="3">dihydrofolate reductase</fullName>
        <ecNumber evidence="3">1.5.1.3</ecNumber>
    </recommendedName>
</protein>
<dbReference type="RefSeq" id="NP_001279483.1">
    <property type="nucleotide sequence ID" value="NM_001292554.1"/>
</dbReference>
<comment type="catalytic activity">
    <reaction evidence="7">
        <text>(6S)-5,6,7,8-tetrahydrofolate + NADP(+) = 7,8-dihydrofolate + NADPH + H(+)</text>
        <dbReference type="Rhea" id="RHEA:15009"/>
        <dbReference type="ChEBI" id="CHEBI:15378"/>
        <dbReference type="ChEBI" id="CHEBI:57451"/>
        <dbReference type="ChEBI" id="CHEBI:57453"/>
        <dbReference type="ChEBI" id="CHEBI:57783"/>
        <dbReference type="ChEBI" id="CHEBI:58349"/>
        <dbReference type="EC" id="1.5.1.3"/>
    </reaction>
</comment>
<organism evidence="9">
    <name type="scientific">Callorhinchus milii</name>
    <name type="common">Ghost shark</name>
    <dbReference type="NCBI Taxonomy" id="7868"/>
    <lineage>
        <taxon>Eukaryota</taxon>
        <taxon>Metazoa</taxon>
        <taxon>Chordata</taxon>
        <taxon>Craniata</taxon>
        <taxon>Vertebrata</taxon>
        <taxon>Chondrichthyes</taxon>
        <taxon>Holocephali</taxon>
        <taxon>Chimaeriformes</taxon>
        <taxon>Callorhinchidae</taxon>
        <taxon>Callorhinchus</taxon>
    </lineage>
</organism>
<keyword evidence="4" id="KW-0554">One-carbon metabolism</keyword>
<dbReference type="GO" id="GO:0005739">
    <property type="term" value="C:mitochondrion"/>
    <property type="evidence" value="ECO:0007669"/>
    <property type="project" value="TreeGrafter"/>
</dbReference>
<evidence type="ECO:0000256" key="7">
    <source>
        <dbReference type="ARBA" id="ARBA00048873"/>
    </source>
</evidence>
<keyword evidence="6" id="KW-0560">Oxidoreductase</keyword>
<dbReference type="InterPro" id="IPR001796">
    <property type="entry name" value="DHFR_dom"/>
</dbReference>
<dbReference type="GeneID" id="103179903"/>
<evidence type="ECO:0000313" key="9">
    <source>
        <dbReference type="EMBL" id="AFK10680.1"/>
    </source>
</evidence>
<evidence type="ECO:0000256" key="2">
    <source>
        <dbReference type="ARBA" id="ARBA00009539"/>
    </source>
</evidence>
<keyword evidence="5" id="KW-0521">NADP</keyword>
<dbReference type="GO" id="GO:0006730">
    <property type="term" value="P:one-carbon metabolic process"/>
    <property type="evidence" value="ECO:0007669"/>
    <property type="project" value="UniProtKB-KW"/>
</dbReference>
<dbReference type="InterPro" id="IPR012259">
    <property type="entry name" value="DHFR"/>
</dbReference>
<dbReference type="SUPFAM" id="SSF53597">
    <property type="entry name" value="Dihydrofolate reductase-like"/>
    <property type="match status" value="1"/>
</dbReference>